<keyword evidence="2" id="KW-0560">Oxidoreductase</keyword>
<evidence type="ECO:0000256" key="2">
    <source>
        <dbReference type="ARBA" id="ARBA00023002"/>
    </source>
</evidence>
<evidence type="ECO:0000256" key="3">
    <source>
        <dbReference type="ARBA" id="ARBA00023027"/>
    </source>
</evidence>
<evidence type="ECO:0000313" key="6">
    <source>
        <dbReference type="Proteomes" id="UP000645217"/>
    </source>
</evidence>
<dbReference type="PANTHER" id="PTHR43720">
    <property type="entry name" value="2-AMINOMUCONIC SEMIALDEHYDE DEHYDROGENASE"/>
    <property type="match status" value="1"/>
</dbReference>
<comment type="similarity">
    <text evidence="1">Belongs to the aldehyde dehydrogenase family.</text>
</comment>
<dbReference type="AlphaFoldDB" id="A0A917VQS1"/>
<dbReference type="GO" id="GO:0016620">
    <property type="term" value="F:oxidoreductase activity, acting on the aldehyde or oxo group of donors, NAD or NADP as acceptor"/>
    <property type="evidence" value="ECO:0007669"/>
    <property type="project" value="InterPro"/>
</dbReference>
<dbReference type="InterPro" id="IPR016162">
    <property type="entry name" value="Ald_DH_N"/>
</dbReference>
<name>A0A917VQS1_9ACTN</name>
<evidence type="ECO:0000256" key="1">
    <source>
        <dbReference type="ARBA" id="ARBA00009986"/>
    </source>
</evidence>
<dbReference type="InterPro" id="IPR016161">
    <property type="entry name" value="Ald_DH/histidinol_DH"/>
</dbReference>
<proteinExistence type="inferred from homology"/>
<accession>A0A917VQS1</accession>
<comment type="caution">
    <text evidence="5">The sequence shown here is derived from an EMBL/GenBank/DDBJ whole genome shotgun (WGS) entry which is preliminary data.</text>
</comment>
<keyword evidence="3" id="KW-0520">NAD</keyword>
<gene>
    <name evidence="5" type="ORF">GCM10007964_54100</name>
</gene>
<protein>
    <submittedName>
        <fullName evidence="5">Aldehyde dehydrogenase</fullName>
    </submittedName>
</protein>
<dbReference type="EMBL" id="BMNT01000033">
    <property type="protein sequence ID" value="GGL05102.1"/>
    <property type="molecule type" value="Genomic_DNA"/>
</dbReference>
<dbReference type="Gene3D" id="3.40.309.10">
    <property type="entry name" value="Aldehyde Dehydrogenase, Chain A, domain 2"/>
    <property type="match status" value="1"/>
</dbReference>
<evidence type="ECO:0000313" key="5">
    <source>
        <dbReference type="EMBL" id="GGL05102.1"/>
    </source>
</evidence>
<organism evidence="5 6">
    <name type="scientific">Sphaerisporangium melleum</name>
    <dbReference type="NCBI Taxonomy" id="321316"/>
    <lineage>
        <taxon>Bacteria</taxon>
        <taxon>Bacillati</taxon>
        <taxon>Actinomycetota</taxon>
        <taxon>Actinomycetes</taxon>
        <taxon>Streptosporangiales</taxon>
        <taxon>Streptosporangiaceae</taxon>
        <taxon>Sphaerisporangium</taxon>
    </lineage>
</organism>
<dbReference type="Proteomes" id="UP000645217">
    <property type="component" value="Unassembled WGS sequence"/>
</dbReference>
<reference evidence="5" key="1">
    <citation type="journal article" date="2014" name="Int. J. Syst. Evol. Microbiol.">
        <title>Complete genome sequence of Corynebacterium casei LMG S-19264T (=DSM 44701T), isolated from a smear-ripened cheese.</title>
        <authorList>
            <consortium name="US DOE Joint Genome Institute (JGI-PGF)"/>
            <person name="Walter F."/>
            <person name="Albersmeier A."/>
            <person name="Kalinowski J."/>
            <person name="Ruckert C."/>
        </authorList>
    </citation>
    <scope>NUCLEOTIDE SEQUENCE</scope>
    <source>
        <strain evidence="5">JCM 13064</strain>
    </source>
</reference>
<reference evidence="5" key="2">
    <citation type="submission" date="2020-09" db="EMBL/GenBank/DDBJ databases">
        <authorList>
            <person name="Sun Q."/>
            <person name="Ohkuma M."/>
        </authorList>
    </citation>
    <scope>NUCLEOTIDE SEQUENCE</scope>
    <source>
        <strain evidence="5">JCM 13064</strain>
    </source>
</reference>
<dbReference type="InterPro" id="IPR015590">
    <property type="entry name" value="Aldehyde_DH_dom"/>
</dbReference>
<dbReference type="Gene3D" id="3.40.605.10">
    <property type="entry name" value="Aldehyde Dehydrogenase, Chain A, domain 1"/>
    <property type="match status" value="1"/>
</dbReference>
<sequence length="460" mass="48057">MAVDTAIRVPVIRAGVAARSAETALLRGVDGTPLAEVDQAPPLAATLTVAELRRRPLGEAPPAETFRRMGELFGTATLNGLTPADYCELQARSAGVPISVARRSVTDMAETCANAPLRVAAERPAGAVSHVEPGEIKAVWMRRGETLSVIAPSNNPGTHTQWVHALAYGYRLLVRPGTRDPFTPSRLIAAALEAGMEPSRLSLLPGGHATADALVKAADLSLVFGGDAAIARYAGNPGLVPRGPGRSKVLHTGEITEEALDVICDSVAYDAGLRCTNTSAVFTEADPRELGQALARRLGALVAAAPQTAQAQLPVMPIEQARAMRAHLASRLAGAVEATAPLYQDGGVADLGDGSAALRPAVLVCDRPGHPGGGIELPFPCVWVLPWSWRDPVTPLRNTLALSVLGDDEELALTLLREPSIRKVVFGGLPTHAAGPTSPHDGYLSGDLMEVRAYGVAGRP</sequence>
<dbReference type="Pfam" id="PF00171">
    <property type="entry name" value="Aldedh"/>
    <property type="match status" value="1"/>
</dbReference>
<feature type="domain" description="Aldehyde dehydrogenase" evidence="4">
    <location>
        <begin position="86"/>
        <end position="363"/>
    </location>
</feature>
<evidence type="ECO:0000259" key="4">
    <source>
        <dbReference type="Pfam" id="PF00171"/>
    </source>
</evidence>
<dbReference type="InterPro" id="IPR016163">
    <property type="entry name" value="Ald_DH_C"/>
</dbReference>
<dbReference type="SUPFAM" id="SSF53720">
    <property type="entry name" value="ALDH-like"/>
    <property type="match status" value="1"/>
</dbReference>
<dbReference type="PANTHER" id="PTHR43720:SF2">
    <property type="entry name" value="2-AMINOMUCONIC SEMIALDEHYDE DEHYDROGENASE"/>
    <property type="match status" value="1"/>
</dbReference>
<keyword evidence="6" id="KW-1185">Reference proteome</keyword>
<dbReference type="RefSeq" id="WP_203968819.1">
    <property type="nucleotide sequence ID" value="NZ_BOOT01000049.1"/>
</dbReference>